<dbReference type="Gene3D" id="1.25.40.10">
    <property type="entry name" value="Tetratricopeptide repeat domain"/>
    <property type="match status" value="1"/>
</dbReference>
<evidence type="ECO:0000313" key="1">
    <source>
        <dbReference type="EMBL" id="QND57706.1"/>
    </source>
</evidence>
<evidence type="ECO:0008006" key="3">
    <source>
        <dbReference type="Google" id="ProtNLM"/>
    </source>
</evidence>
<sequence length="251" mass="27458">MTIYRGTELAGTILAPAVIVQMMIVIGNGLPRHAKVDGQRVPNDMLALWKIARGRDPFEVLRQQYLNRLRPYMSPDDPPWHPTGQSDRVAFHVFKPDLTYEDITALEDELTHTASASERLLLIDAAATKILAQPTQPNSRLDALLDRLTESAVAMSPELPTLKGTRGAALARLGRHEEALNVLAQADNSNDFNRCLNAAFRALAHSHAGQKEMAAAEFETSIAILRSHDWAGGIAHKIVSAVCVEAGYPTP</sequence>
<accession>A0A7G6ST74</accession>
<dbReference type="SUPFAM" id="SSF48452">
    <property type="entry name" value="TPR-like"/>
    <property type="match status" value="1"/>
</dbReference>
<dbReference type="Proteomes" id="UP000515465">
    <property type="component" value="Chromosome"/>
</dbReference>
<organism evidence="1 2">
    <name type="scientific">Mesorhizobium huakuii</name>
    <dbReference type="NCBI Taxonomy" id="28104"/>
    <lineage>
        <taxon>Bacteria</taxon>
        <taxon>Pseudomonadati</taxon>
        <taxon>Pseudomonadota</taxon>
        <taxon>Alphaproteobacteria</taxon>
        <taxon>Hyphomicrobiales</taxon>
        <taxon>Phyllobacteriaceae</taxon>
        <taxon>Mesorhizobium</taxon>
    </lineage>
</organism>
<evidence type="ECO:0000313" key="2">
    <source>
        <dbReference type="Proteomes" id="UP000515465"/>
    </source>
</evidence>
<protein>
    <recommendedName>
        <fullName evidence="3">Tetratricopeptide repeat protein</fullName>
    </recommendedName>
</protein>
<dbReference type="EMBL" id="CP050296">
    <property type="protein sequence ID" value="QND57706.1"/>
    <property type="molecule type" value="Genomic_DNA"/>
</dbReference>
<name>A0A7G6ST74_9HYPH</name>
<dbReference type="InterPro" id="IPR011990">
    <property type="entry name" value="TPR-like_helical_dom_sf"/>
</dbReference>
<proteinExistence type="predicted"/>
<reference evidence="2" key="1">
    <citation type="journal article" date="2020" name="Mol. Plant Microbe">
        <title>Rhizobial microsymbionts of the narrowly endemic Oxytropis species growing in Kamchatka are characterized by significant genetic diversity and possess a set of genes that are associated with T3SS and T6SS secretion systems and can affect the development of symbiosis.</title>
        <authorList>
            <person name="Safronova V."/>
            <person name="Guro P."/>
            <person name="Sazanova A."/>
            <person name="Kuznetsova I."/>
            <person name="Belimov A."/>
            <person name="Yakubov V."/>
            <person name="Chirak E."/>
            <person name="Afonin A."/>
            <person name="Gogolev Y."/>
            <person name="Andronov E."/>
            <person name="Tikhonovich I."/>
        </authorList>
    </citation>
    <scope>NUCLEOTIDE SEQUENCE [LARGE SCALE GENOMIC DNA]</scope>
    <source>
        <strain evidence="2">583</strain>
    </source>
</reference>
<gene>
    <name evidence="1" type="ORF">HB778_14635</name>
</gene>
<dbReference type="AlphaFoldDB" id="A0A7G6ST74"/>